<organism evidence="1 2">
    <name type="scientific">Mycolicibacterium vanbaalenii</name>
    <name type="common">Mycobacterium vanbaalenii</name>
    <dbReference type="NCBI Taxonomy" id="110539"/>
    <lineage>
        <taxon>Bacteria</taxon>
        <taxon>Bacillati</taxon>
        <taxon>Actinomycetota</taxon>
        <taxon>Actinomycetes</taxon>
        <taxon>Mycobacteriales</taxon>
        <taxon>Mycobacteriaceae</taxon>
        <taxon>Mycolicibacterium</taxon>
    </lineage>
</organism>
<reference evidence="1 2" key="1">
    <citation type="submission" date="2019-11" db="EMBL/GenBank/DDBJ databases">
        <authorList>
            <person name="Holert J."/>
        </authorList>
    </citation>
    <scope>NUCLEOTIDE SEQUENCE [LARGE SCALE GENOMIC DNA]</scope>
    <source>
        <strain evidence="1">BC8_1</strain>
    </source>
</reference>
<keyword evidence="2" id="KW-1185">Reference proteome</keyword>
<dbReference type="Proteomes" id="UP000430146">
    <property type="component" value="Unassembled WGS sequence"/>
</dbReference>
<proteinExistence type="predicted"/>
<gene>
    <name evidence="1" type="ORF">AELLOGFF_02699</name>
</gene>
<protein>
    <submittedName>
        <fullName evidence="1">Uncharacterized protein</fullName>
    </submittedName>
</protein>
<dbReference type="EMBL" id="CACSIP010000003">
    <property type="protein sequence ID" value="CAA0091706.1"/>
    <property type="molecule type" value="Genomic_DNA"/>
</dbReference>
<name>A0A5S9NLT9_MYCVN</name>
<accession>A0A5S9NLT9</accession>
<evidence type="ECO:0000313" key="1">
    <source>
        <dbReference type="EMBL" id="CAA0091706.1"/>
    </source>
</evidence>
<dbReference type="AlphaFoldDB" id="A0A5S9NLT9"/>
<sequence length="59" mass="6327">MQMRTASVAVVQCATETTGRDSVAGTVGAMKIGVRALCGELAITVEHMTWMPETVESQW</sequence>
<evidence type="ECO:0000313" key="2">
    <source>
        <dbReference type="Proteomes" id="UP000430146"/>
    </source>
</evidence>